<dbReference type="PROSITE" id="PS51257">
    <property type="entry name" value="PROKAR_LIPOPROTEIN"/>
    <property type="match status" value="1"/>
</dbReference>
<dbReference type="RefSeq" id="WP_152572686.1">
    <property type="nucleotide sequence ID" value="NZ_VIKU02000001.1"/>
</dbReference>
<dbReference type="Proteomes" id="UP000707206">
    <property type="component" value="Unassembled WGS sequence"/>
</dbReference>
<gene>
    <name evidence="2" type="ORF">FK220_002445</name>
</gene>
<dbReference type="AlphaFoldDB" id="A0A967APY3"/>
<proteinExistence type="predicted"/>
<evidence type="ECO:0008006" key="4">
    <source>
        <dbReference type="Google" id="ProtNLM"/>
    </source>
</evidence>
<keyword evidence="3" id="KW-1185">Reference proteome</keyword>
<keyword evidence="1" id="KW-0732">Signal</keyword>
<reference evidence="2" key="2">
    <citation type="submission" date="2020-03" db="EMBL/GenBank/DDBJ databases">
        <title>Flavobacteriaceae bacterium strain TP-CH-4, a member of the family Flavobacteriaceae isolated from a deep-sea seamount.</title>
        <authorList>
            <person name="Zhang D.-C."/>
        </authorList>
    </citation>
    <scope>NUCLEOTIDE SEQUENCE</scope>
    <source>
        <strain evidence="2">TP-CH-4</strain>
    </source>
</reference>
<name>A0A967APY3_9FLAO</name>
<comment type="caution">
    <text evidence="2">The sequence shown here is derived from an EMBL/GenBank/DDBJ whole genome shotgun (WGS) entry which is preliminary data.</text>
</comment>
<dbReference type="EMBL" id="VIKU02000001">
    <property type="protein sequence ID" value="NHF58184.1"/>
    <property type="molecule type" value="Genomic_DNA"/>
</dbReference>
<accession>A0A967APY3</accession>
<sequence length="457" mass="51931">MKKYFKSAMYAGLLAVAMTFTACQTDPVDNQEPNEETTMVASSATAQLIARTASNDGSFDNIVDGSSCFDIRFPYTVSVNGLEITINSEQDLYLIEKIFDAVDGDDDILDIIFPVTVTLADYSEITIEGVEDLRELAAECTEGGDDDDIECIDFIYPITLFTFDINSQQTGSVTVESDRELRRFFAGLGPNDLIGIDFPIELEMYDGTKVTVDSYQELADALERAKNACDEDDDDDYNDDDFTKERLDNLLVECPWWVRDVRRDNLNQTDQYLEYLMNFTEDGTVTVTGSAGGTVTGTWETRITDWRVALVLEFETMIDFNLEWFVYEIDEDKIKLFKGDHDRIVLETACDYEEEPCTDDDIVANLSECIWIVANAEGSFLSELTLDFSNMNIHVRNPNEMVVDEGNWEIDNGVLYFNDLSMEMANYIGEWIVIDCRSDRLELKRGDEILVIERECN</sequence>
<organism evidence="2 3">
    <name type="scientific">Pelagihabitans pacificus</name>
    <dbReference type="NCBI Taxonomy" id="2696054"/>
    <lineage>
        <taxon>Bacteria</taxon>
        <taxon>Pseudomonadati</taxon>
        <taxon>Bacteroidota</taxon>
        <taxon>Flavobacteriia</taxon>
        <taxon>Flavobacteriales</taxon>
        <taxon>Flavobacteriaceae</taxon>
        <taxon>Pelagihabitans</taxon>
    </lineage>
</organism>
<evidence type="ECO:0000256" key="1">
    <source>
        <dbReference type="SAM" id="SignalP"/>
    </source>
</evidence>
<protein>
    <recommendedName>
        <fullName evidence="4">Lipoprotein</fullName>
    </recommendedName>
</protein>
<evidence type="ECO:0000313" key="3">
    <source>
        <dbReference type="Proteomes" id="UP000707206"/>
    </source>
</evidence>
<evidence type="ECO:0000313" key="2">
    <source>
        <dbReference type="EMBL" id="NHF58184.1"/>
    </source>
</evidence>
<reference evidence="2" key="1">
    <citation type="submission" date="2019-07" db="EMBL/GenBank/DDBJ databases">
        <authorList>
            <person name="De-Chao Zhang Q."/>
        </authorList>
    </citation>
    <scope>NUCLEOTIDE SEQUENCE</scope>
    <source>
        <strain evidence="2">TP-CH-4</strain>
    </source>
</reference>
<feature type="chain" id="PRO_5037960855" description="Lipoprotein" evidence="1">
    <location>
        <begin position="23"/>
        <end position="457"/>
    </location>
</feature>
<feature type="signal peptide" evidence="1">
    <location>
        <begin position="1"/>
        <end position="22"/>
    </location>
</feature>